<sequence length="439" mass="48761">MQITISLETFFDASIIWRENKWYSLFQIGIPTRSRSTTPLVRAFSPPLHLTIDLFCSVRQRTIHSCRARAVLASPDYISVITAMANVDSEVRGKCSTFHIRPIISRARKLLELDRLCCDSGLKIGAVSQLQPMNRETLRLFTRPAAVSATIQNIFLKLNVSTSVAITKFMKKTQKSLYETVRFTVPATWCLTVVRMRTKDGGGEKCGIARLVKADSLQTTSGVGYKDDVLLVYRLPAGLVTRMIWLERPGSDVTLVYKLPAGLVTRMIWLERPGRSGPFLYGDSRVCFHRSASVAATTPPIPDTLESNPIPTLHTESHALLIQGTNGSFSRMSGIIALRHGERTFQTFLPDLSDRREKSDGKGAAFKSRWRLNVIDWRRGVAGAPLCPLEGGGGNVSQWQGCVATNKTYLCCYHVDKPCQGLSAPVFLPHLSRSSASLW</sequence>
<accession>A0A7R9CRU2</accession>
<dbReference type="EMBL" id="OC318293">
    <property type="protein sequence ID" value="CAD7401366.1"/>
    <property type="molecule type" value="Genomic_DNA"/>
</dbReference>
<gene>
    <name evidence="1" type="ORF">TCEB3V08_LOCUS5972</name>
</gene>
<organism evidence="1">
    <name type="scientific">Timema cristinae</name>
    <name type="common">Walking stick</name>
    <dbReference type="NCBI Taxonomy" id="61476"/>
    <lineage>
        <taxon>Eukaryota</taxon>
        <taxon>Metazoa</taxon>
        <taxon>Ecdysozoa</taxon>
        <taxon>Arthropoda</taxon>
        <taxon>Hexapoda</taxon>
        <taxon>Insecta</taxon>
        <taxon>Pterygota</taxon>
        <taxon>Neoptera</taxon>
        <taxon>Polyneoptera</taxon>
        <taxon>Phasmatodea</taxon>
        <taxon>Timematodea</taxon>
        <taxon>Timematoidea</taxon>
        <taxon>Timematidae</taxon>
        <taxon>Timema</taxon>
    </lineage>
</organism>
<dbReference type="AlphaFoldDB" id="A0A7R9CRU2"/>
<evidence type="ECO:0000313" key="1">
    <source>
        <dbReference type="EMBL" id="CAD7401366.1"/>
    </source>
</evidence>
<protein>
    <submittedName>
        <fullName evidence="1">Uncharacterized protein</fullName>
    </submittedName>
</protein>
<name>A0A7R9CRU2_TIMCR</name>
<proteinExistence type="predicted"/>
<reference evidence="1" key="1">
    <citation type="submission" date="2020-11" db="EMBL/GenBank/DDBJ databases">
        <authorList>
            <person name="Tran Van P."/>
        </authorList>
    </citation>
    <scope>NUCLEOTIDE SEQUENCE</scope>
</reference>